<comment type="similarity">
    <text evidence="2 11">Belongs to the helicase family. RecQ subfamily.</text>
</comment>
<evidence type="ECO:0000256" key="9">
    <source>
        <dbReference type="ARBA" id="ARBA00023242"/>
    </source>
</evidence>
<dbReference type="FunFam" id="3.40.50.300:FF:000340">
    <property type="entry name" value="Bloom syndrome, RecQ helicase"/>
    <property type="match status" value="1"/>
</dbReference>
<feature type="region of interest" description="Disordered" evidence="12">
    <location>
        <begin position="190"/>
        <end position="211"/>
    </location>
</feature>
<dbReference type="GO" id="GO:0000729">
    <property type="term" value="P:DNA double-strand break processing"/>
    <property type="evidence" value="ECO:0007669"/>
    <property type="project" value="UniProtKB-ARBA"/>
</dbReference>
<dbReference type="Pfam" id="PF09382">
    <property type="entry name" value="RQC"/>
    <property type="match status" value="1"/>
</dbReference>
<dbReference type="InterPro" id="IPR036388">
    <property type="entry name" value="WH-like_DNA-bd_sf"/>
</dbReference>
<dbReference type="GO" id="GO:0006312">
    <property type="term" value="P:mitotic recombination"/>
    <property type="evidence" value="ECO:0007669"/>
    <property type="project" value="UniProtKB-ARBA"/>
</dbReference>
<evidence type="ECO:0000256" key="1">
    <source>
        <dbReference type="ARBA" id="ARBA00004123"/>
    </source>
</evidence>
<dbReference type="EMBL" id="BTGC01000008">
    <property type="protein sequence ID" value="GMM52218.1"/>
    <property type="molecule type" value="Genomic_DNA"/>
</dbReference>
<feature type="compositionally biased region" description="Basic and acidic residues" evidence="12">
    <location>
        <begin position="905"/>
        <end position="921"/>
    </location>
</feature>
<dbReference type="SUPFAM" id="SSF46785">
    <property type="entry name" value="Winged helix' DNA-binding domain"/>
    <property type="match status" value="1"/>
</dbReference>
<dbReference type="GO" id="GO:0005737">
    <property type="term" value="C:cytoplasm"/>
    <property type="evidence" value="ECO:0007669"/>
    <property type="project" value="TreeGrafter"/>
</dbReference>
<comment type="subcellular location">
    <subcellularLocation>
        <location evidence="1 11">Nucleus</location>
    </subcellularLocation>
</comment>
<dbReference type="Proteomes" id="UP001362899">
    <property type="component" value="Unassembled WGS sequence"/>
</dbReference>
<dbReference type="InterPro" id="IPR032284">
    <property type="entry name" value="RecQ_Zn-bd"/>
</dbReference>
<accession>A0AAV5RL83</accession>
<evidence type="ECO:0000259" key="13">
    <source>
        <dbReference type="PROSITE" id="PS51192"/>
    </source>
</evidence>
<dbReference type="GO" id="GO:0005524">
    <property type="term" value="F:ATP binding"/>
    <property type="evidence" value="ECO:0007669"/>
    <property type="project" value="UniProtKB-KW"/>
</dbReference>
<dbReference type="PROSITE" id="PS51194">
    <property type="entry name" value="HELICASE_CTER"/>
    <property type="match status" value="1"/>
</dbReference>
<evidence type="ECO:0000313" key="16">
    <source>
        <dbReference type="Proteomes" id="UP001362899"/>
    </source>
</evidence>
<feature type="domain" description="Helicase C-terminal" evidence="14">
    <location>
        <begin position="582"/>
        <end position="748"/>
    </location>
</feature>
<dbReference type="InterPro" id="IPR011545">
    <property type="entry name" value="DEAD/DEAH_box_helicase_dom"/>
</dbReference>
<dbReference type="InterPro" id="IPR002464">
    <property type="entry name" value="DNA/RNA_helicase_DEAH_CS"/>
</dbReference>
<dbReference type="InterPro" id="IPR001650">
    <property type="entry name" value="Helicase_C-like"/>
</dbReference>
<dbReference type="GO" id="GO:0043138">
    <property type="term" value="F:3'-5' DNA helicase activity"/>
    <property type="evidence" value="ECO:0007669"/>
    <property type="project" value="UniProtKB-EC"/>
</dbReference>
<comment type="catalytic activity">
    <reaction evidence="11">
        <text>ATP + H2O = ADP + phosphate + H(+)</text>
        <dbReference type="Rhea" id="RHEA:13065"/>
        <dbReference type="ChEBI" id="CHEBI:15377"/>
        <dbReference type="ChEBI" id="CHEBI:15378"/>
        <dbReference type="ChEBI" id="CHEBI:30616"/>
        <dbReference type="ChEBI" id="CHEBI:43474"/>
        <dbReference type="ChEBI" id="CHEBI:456216"/>
    </reaction>
</comment>
<evidence type="ECO:0000256" key="12">
    <source>
        <dbReference type="SAM" id="MobiDB-lite"/>
    </source>
</evidence>
<dbReference type="InterPro" id="IPR036390">
    <property type="entry name" value="WH_DNA-bd_sf"/>
</dbReference>
<dbReference type="GO" id="GO:0031422">
    <property type="term" value="C:RecQ family helicase-topoisomerase III complex"/>
    <property type="evidence" value="ECO:0007669"/>
    <property type="project" value="UniProtKB-ARBA"/>
</dbReference>
<organism evidence="15 16">
    <name type="scientific">Starmerella bacillaris</name>
    <name type="common">Yeast</name>
    <name type="synonym">Candida zemplinina</name>
    <dbReference type="NCBI Taxonomy" id="1247836"/>
    <lineage>
        <taxon>Eukaryota</taxon>
        <taxon>Fungi</taxon>
        <taxon>Dikarya</taxon>
        <taxon>Ascomycota</taxon>
        <taxon>Saccharomycotina</taxon>
        <taxon>Dipodascomycetes</taxon>
        <taxon>Dipodascales</taxon>
        <taxon>Trichomonascaceae</taxon>
        <taxon>Starmerella</taxon>
    </lineage>
</organism>
<evidence type="ECO:0000256" key="11">
    <source>
        <dbReference type="RuleBase" id="RU364117"/>
    </source>
</evidence>
<dbReference type="PROSITE" id="PS00690">
    <property type="entry name" value="DEAH_ATP_HELICASE"/>
    <property type="match status" value="1"/>
</dbReference>
<dbReference type="SUPFAM" id="SSF52540">
    <property type="entry name" value="P-loop containing nucleoside triphosphate hydrolases"/>
    <property type="match status" value="1"/>
</dbReference>
<dbReference type="Gene3D" id="3.40.50.300">
    <property type="entry name" value="P-loop containing nucleotide triphosphate hydrolases"/>
    <property type="match status" value="2"/>
</dbReference>
<evidence type="ECO:0000256" key="3">
    <source>
        <dbReference type="ARBA" id="ARBA00022741"/>
    </source>
</evidence>
<dbReference type="CDD" id="cd17920">
    <property type="entry name" value="DEXHc_RecQ"/>
    <property type="match status" value="1"/>
</dbReference>
<dbReference type="GO" id="GO:0006260">
    <property type="term" value="P:DNA replication"/>
    <property type="evidence" value="ECO:0007669"/>
    <property type="project" value="InterPro"/>
</dbReference>
<dbReference type="SMART" id="SM00956">
    <property type="entry name" value="RQC"/>
    <property type="match status" value="1"/>
</dbReference>
<keyword evidence="9 11" id="KW-0539">Nucleus</keyword>
<comment type="caution">
    <text evidence="15">The sequence shown here is derived from an EMBL/GenBank/DDBJ whole genome shotgun (WGS) entry which is preliminary data.</text>
</comment>
<dbReference type="Pfam" id="PF00270">
    <property type="entry name" value="DEAD"/>
    <property type="match status" value="1"/>
</dbReference>
<dbReference type="GO" id="GO:0005634">
    <property type="term" value="C:nucleus"/>
    <property type="evidence" value="ECO:0007669"/>
    <property type="project" value="UniProtKB-SubCell"/>
</dbReference>
<dbReference type="InterPro" id="IPR014001">
    <property type="entry name" value="Helicase_ATP-bd"/>
</dbReference>
<name>A0AAV5RL83_STABA</name>
<evidence type="ECO:0000256" key="4">
    <source>
        <dbReference type="ARBA" id="ARBA00022801"/>
    </source>
</evidence>
<keyword evidence="3 11" id="KW-0547">Nucleotide-binding</keyword>
<dbReference type="PANTHER" id="PTHR13710">
    <property type="entry name" value="DNA HELICASE RECQ FAMILY MEMBER"/>
    <property type="match status" value="1"/>
</dbReference>
<keyword evidence="4 11" id="KW-0378">Hydrolase</keyword>
<evidence type="ECO:0000256" key="6">
    <source>
        <dbReference type="ARBA" id="ARBA00022840"/>
    </source>
</evidence>
<feature type="region of interest" description="Disordered" evidence="12">
    <location>
        <begin position="902"/>
        <end position="927"/>
    </location>
</feature>
<sequence length="927" mass="104238">MGKPRSNNLKTHISWLLSNRSNYTPSTTLGSFNSQQNLDPMASTKIVAVSNRINHNHTGSIMHDVDDSQEMELSASDYEALDSIRTSSDMELFRELDDSLEALPEPPPVTRKVNSVIGNANNSAATSSASTENSLHNSVGAVVISSSDLPEIEIAEPIQVSPESSISLQSEPAPPVLHFTSTDDLYDLQGEQQQQQQQTPSSPPRHEPYRLASSTGFVNNERLSQPVTEIGPLLSQKIALLEKKVAMLQSKLQFHNIPFQSADIDSRLEKVEKNIQNFHGNAEDDYDITILPSSPIPIHTVRNNDNIFDSDDEQLEITSVIDRTINTNARNGSDARPKIVSKYFNSSPQPSDSLQGITSQTQSLSGAVMSSKGWYKEVIQILHAKFGLNSFRPNQAEAINETLSGQDVVVLMPTGGGKSLCYQLPALVKSGTTKGTTIVISPLISLMEDQVYHLKNLNIKAEMVNSKLDADTRSEVISTLVKGELELVYISPEMLSISRVMQMALQTMYDKHILARIVIDEAHCVSAWGHDFRPDYMALTKVKNDYPGIPIMALTATANNQVLLDIVNCARPNPLVLKQSFNRTNLLYEVRKKGPKVVNEIAEICLNYGGKSGIIYCRSKKDCETTAEKLRSHGVSAEHYHAGLDSETRSKVQKNWQESRTHVVCATIAFGMGIDKPDVRYVIHMSMPQNMEGYYQETGRAGRDGRMSKVYLFYKFGEYLNIRRMILEEQEVQRDIREHKASLLLKVMQYCENTVDCRRKQVLQYFNETFDSRLCEMKCDNCVAMRGQTVVCQDVTELAKDVVRILESIGMDRVTDQQCIDILSGRMTTRTRESNYNKLKLFGCLSSYGLTFVERLVHDLLSQDVLEDYTKRNSRFAQTYIRQGKKASNLMHDKMRIKMNFPKSNETRKASNGRKSKEYSTAKRFRN</sequence>
<keyword evidence="8" id="KW-0413">Isomerase</keyword>
<dbReference type="EC" id="5.6.2.4" evidence="11"/>
<dbReference type="GO" id="GO:0031573">
    <property type="term" value="P:mitotic intra-S DNA damage checkpoint signaling"/>
    <property type="evidence" value="ECO:0007669"/>
    <property type="project" value="UniProtKB-ARBA"/>
</dbReference>
<dbReference type="Pfam" id="PF00271">
    <property type="entry name" value="Helicase_C"/>
    <property type="match status" value="1"/>
</dbReference>
<gene>
    <name evidence="15" type="ORF">DASB73_031810</name>
</gene>
<dbReference type="GO" id="GO:0000724">
    <property type="term" value="P:double-strand break repair via homologous recombination"/>
    <property type="evidence" value="ECO:0007669"/>
    <property type="project" value="TreeGrafter"/>
</dbReference>
<dbReference type="SMART" id="SM00490">
    <property type="entry name" value="HELICc"/>
    <property type="match status" value="1"/>
</dbReference>
<dbReference type="PROSITE" id="PS51192">
    <property type="entry name" value="HELICASE_ATP_BIND_1"/>
    <property type="match status" value="1"/>
</dbReference>
<dbReference type="InterPro" id="IPR027417">
    <property type="entry name" value="P-loop_NTPase"/>
</dbReference>
<dbReference type="FunFam" id="3.40.50.300:FF:000296">
    <property type="entry name" value="ATP-dependent DNA helicase RecQ"/>
    <property type="match status" value="1"/>
</dbReference>
<proteinExistence type="inferred from homology"/>
<dbReference type="AlphaFoldDB" id="A0AAV5RL83"/>
<dbReference type="Gene3D" id="1.10.10.10">
    <property type="entry name" value="Winged helix-like DNA-binding domain superfamily/Winged helix DNA-binding domain"/>
    <property type="match status" value="1"/>
</dbReference>
<dbReference type="InterPro" id="IPR004589">
    <property type="entry name" value="DNA_helicase_ATP-dep_RecQ"/>
</dbReference>
<dbReference type="GO" id="GO:0009378">
    <property type="term" value="F:four-way junction helicase activity"/>
    <property type="evidence" value="ECO:0007669"/>
    <property type="project" value="TreeGrafter"/>
</dbReference>
<evidence type="ECO:0000256" key="8">
    <source>
        <dbReference type="ARBA" id="ARBA00023235"/>
    </source>
</evidence>
<dbReference type="PANTHER" id="PTHR13710:SF153">
    <property type="entry name" value="RECQ-LIKE DNA HELICASE BLM"/>
    <property type="match status" value="1"/>
</dbReference>
<dbReference type="InterPro" id="IPR018982">
    <property type="entry name" value="RQC_domain"/>
</dbReference>
<keyword evidence="16" id="KW-1185">Reference proteome</keyword>
<dbReference type="GO" id="GO:0003677">
    <property type="term" value="F:DNA binding"/>
    <property type="evidence" value="ECO:0007669"/>
    <property type="project" value="UniProtKB-KW"/>
</dbReference>
<dbReference type="NCBIfam" id="TIGR00614">
    <property type="entry name" value="recQ_fam"/>
    <property type="match status" value="1"/>
</dbReference>
<keyword evidence="7" id="KW-0238">DNA-binding</keyword>
<evidence type="ECO:0000256" key="10">
    <source>
        <dbReference type="ARBA" id="ARBA00034617"/>
    </source>
</evidence>
<keyword evidence="5 11" id="KW-0347">Helicase</keyword>
<protein>
    <recommendedName>
        <fullName evidence="11">ATP-dependent DNA helicase</fullName>
        <ecNumber evidence="11">5.6.2.4</ecNumber>
    </recommendedName>
</protein>
<dbReference type="SMART" id="SM00487">
    <property type="entry name" value="DEXDc"/>
    <property type="match status" value="1"/>
</dbReference>
<evidence type="ECO:0000256" key="7">
    <source>
        <dbReference type="ARBA" id="ARBA00023125"/>
    </source>
</evidence>
<reference evidence="15 16" key="1">
    <citation type="journal article" date="2023" name="Elife">
        <title>Identification of key yeast species and microbe-microbe interactions impacting larval growth of Drosophila in the wild.</title>
        <authorList>
            <person name="Mure A."/>
            <person name="Sugiura Y."/>
            <person name="Maeda R."/>
            <person name="Honda K."/>
            <person name="Sakurai N."/>
            <person name="Takahashi Y."/>
            <person name="Watada M."/>
            <person name="Katoh T."/>
            <person name="Gotoh A."/>
            <person name="Gotoh Y."/>
            <person name="Taniguchi I."/>
            <person name="Nakamura K."/>
            <person name="Hayashi T."/>
            <person name="Katayama T."/>
            <person name="Uemura T."/>
            <person name="Hattori Y."/>
        </authorList>
    </citation>
    <scope>NUCLEOTIDE SEQUENCE [LARGE SCALE GENOMIC DNA]</scope>
    <source>
        <strain evidence="15 16">SB-73</strain>
    </source>
</reference>
<keyword evidence="6 11" id="KW-0067">ATP-binding</keyword>
<feature type="domain" description="Helicase ATP-binding" evidence="13">
    <location>
        <begin position="399"/>
        <end position="576"/>
    </location>
</feature>
<evidence type="ECO:0000256" key="5">
    <source>
        <dbReference type="ARBA" id="ARBA00022806"/>
    </source>
</evidence>
<evidence type="ECO:0000313" key="15">
    <source>
        <dbReference type="EMBL" id="GMM52218.1"/>
    </source>
</evidence>
<evidence type="ECO:0000259" key="14">
    <source>
        <dbReference type="PROSITE" id="PS51194"/>
    </source>
</evidence>
<comment type="catalytic activity">
    <reaction evidence="10 11">
        <text>Couples ATP hydrolysis with the unwinding of duplex DNA by translocating in the 3'-5' direction.</text>
        <dbReference type="EC" id="5.6.2.4"/>
    </reaction>
</comment>
<dbReference type="Pfam" id="PF16124">
    <property type="entry name" value="RecQ_Zn_bind"/>
    <property type="match status" value="1"/>
</dbReference>
<dbReference type="GO" id="GO:0016787">
    <property type="term" value="F:hydrolase activity"/>
    <property type="evidence" value="ECO:0007669"/>
    <property type="project" value="UniProtKB-KW"/>
</dbReference>
<evidence type="ECO:0000256" key="2">
    <source>
        <dbReference type="ARBA" id="ARBA00005446"/>
    </source>
</evidence>
<dbReference type="CDD" id="cd18794">
    <property type="entry name" value="SF2_C_RecQ"/>
    <property type="match status" value="1"/>
</dbReference>